<comment type="similarity">
    <text evidence="1">Belongs to the ComF/GntX family.</text>
</comment>
<dbReference type="AlphaFoldDB" id="A0A087E479"/>
<organism evidence="2 3">
    <name type="scientific">Bifidobacterium thermacidophilum subsp. thermacidophilum</name>
    <dbReference type="NCBI Taxonomy" id="79262"/>
    <lineage>
        <taxon>Bacteria</taxon>
        <taxon>Bacillati</taxon>
        <taxon>Actinomycetota</taxon>
        <taxon>Actinomycetes</taxon>
        <taxon>Bifidobacteriales</taxon>
        <taxon>Bifidobacteriaceae</taxon>
        <taxon>Bifidobacterium</taxon>
    </lineage>
</organism>
<dbReference type="Gene3D" id="3.40.50.2020">
    <property type="match status" value="1"/>
</dbReference>
<evidence type="ECO:0000256" key="1">
    <source>
        <dbReference type="ARBA" id="ARBA00008007"/>
    </source>
</evidence>
<sequence>MRLRDLASRLLSSPFAMVVLPRGCAGCGEPDSVLCADCRALFTVWPSRQFPGLPGGTLACARYSGRARSAVLAWKDHDDRECDTVFARYLAFAVDMMLGRIGAASGVSGVGSDHRVTLVPVPSSGRSVRARGRPHMTVLSHAVCRLLCGEYGYDAVVADVLTVARHGGRSVSLSSAQQRHDRMGDRFRVRGRLHDGCLHDTGCRDVGVGTVILLDDIITTGSTLRGCADVLAAAGIHVSAAIALADTPPRGGSSCVS</sequence>
<dbReference type="InterPro" id="IPR000836">
    <property type="entry name" value="PRTase_dom"/>
</dbReference>
<evidence type="ECO:0000313" key="3">
    <source>
        <dbReference type="Proteomes" id="UP000029003"/>
    </source>
</evidence>
<reference evidence="2 3" key="1">
    <citation type="submission" date="2014-03" db="EMBL/GenBank/DDBJ databases">
        <title>Genomics of Bifidobacteria.</title>
        <authorList>
            <person name="Ventura M."/>
            <person name="Milani C."/>
            <person name="Lugli G.A."/>
        </authorList>
    </citation>
    <scope>NUCLEOTIDE SEQUENCE [LARGE SCALE GENOMIC DNA]</scope>
    <source>
        <strain evidence="2 3">LMG 21395</strain>
    </source>
</reference>
<dbReference type="GO" id="GO:0016740">
    <property type="term" value="F:transferase activity"/>
    <property type="evidence" value="ECO:0007669"/>
    <property type="project" value="UniProtKB-KW"/>
</dbReference>
<dbReference type="PANTHER" id="PTHR47505">
    <property type="entry name" value="DNA UTILIZATION PROTEIN YHGH"/>
    <property type="match status" value="1"/>
</dbReference>
<dbReference type="CDD" id="cd06223">
    <property type="entry name" value="PRTases_typeI"/>
    <property type="match status" value="1"/>
</dbReference>
<dbReference type="InterPro" id="IPR051910">
    <property type="entry name" value="ComF/GntX_DNA_util-trans"/>
</dbReference>
<dbReference type="PANTHER" id="PTHR47505:SF1">
    <property type="entry name" value="DNA UTILIZATION PROTEIN YHGH"/>
    <property type="match status" value="1"/>
</dbReference>
<name>A0A087E479_9BIFI</name>
<dbReference type="InterPro" id="IPR029057">
    <property type="entry name" value="PRTase-like"/>
</dbReference>
<protein>
    <submittedName>
        <fullName evidence="2">Putative phosphoribosyl transferase domain protein</fullName>
    </submittedName>
</protein>
<evidence type="ECO:0000313" key="2">
    <source>
        <dbReference type="EMBL" id="KFJ02580.1"/>
    </source>
</evidence>
<gene>
    <name evidence="2" type="ORF">THER5_1042</name>
</gene>
<dbReference type="EMBL" id="JGZT01000006">
    <property type="protein sequence ID" value="KFJ02580.1"/>
    <property type="molecule type" value="Genomic_DNA"/>
</dbReference>
<proteinExistence type="inferred from homology"/>
<comment type="caution">
    <text evidence="2">The sequence shown here is derived from an EMBL/GenBank/DDBJ whole genome shotgun (WGS) entry which is preliminary data.</text>
</comment>
<dbReference type="Proteomes" id="UP000029003">
    <property type="component" value="Unassembled WGS sequence"/>
</dbReference>
<accession>A0A087E479</accession>
<dbReference type="SUPFAM" id="SSF53271">
    <property type="entry name" value="PRTase-like"/>
    <property type="match status" value="1"/>
</dbReference>
<keyword evidence="2" id="KW-0808">Transferase</keyword>